<dbReference type="InterPro" id="IPR052998">
    <property type="entry name" value="Hetero-Diels-Alderase-like"/>
</dbReference>
<feature type="signal peptide" evidence="1">
    <location>
        <begin position="1"/>
        <end position="20"/>
    </location>
</feature>
<sequence length="303" mass="31367">MRFSTLLIQALSLTASLASAVAIEKRQSTTQVYKFSSPTSAEGIAVRSNGQLLVSFFDKAELWTIDPATKKATKLVSFEGATCSAGIAEIAPDVFAVVAGQFSFSGGNKAGSWAIWKVDFTSGTAVASVLKKVPESGFFNGLTTFDNSTILIGDASKGAVWRMDTKTGAYSIAIQDALMNPAANAGIPMGLDGLRYSNGTVWFTNVSKNSLHKVAVDATGKATGSIATIWSNTFSDDLWVGSDGSAYVATGSAGKIQKVSPDGKVSTVASVSGSTAVVLGRTEADKNTLYIATGNGLIASVKV</sequence>
<proteinExistence type="predicted"/>
<evidence type="ECO:0000313" key="3">
    <source>
        <dbReference type="EMBL" id="KAF2787149.1"/>
    </source>
</evidence>
<keyword evidence="1" id="KW-0732">Signal</keyword>
<keyword evidence="4" id="KW-1185">Reference proteome</keyword>
<dbReference type="InterPro" id="IPR011042">
    <property type="entry name" value="6-blade_b-propeller_TolB-like"/>
</dbReference>
<dbReference type="PANTHER" id="PTHR42060:SF1">
    <property type="entry name" value="NHL REPEAT-CONTAINING PROTEIN"/>
    <property type="match status" value="1"/>
</dbReference>
<evidence type="ECO:0000256" key="1">
    <source>
        <dbReference type="SAM" id="SignalP"/>
    </source>
</evidence>
<feature type="chain" id="PRO_5025624282" evidence="1">
    <location>
        <begin position="21"/>
        <end position="303"/>
    </location>
</feature>
<gene>
    <name evidence="3" type="ORF">K505DRAFT_317200</name>
</gene>
<dbReference type="Pfam" id="PF08450">
    <property type="entry name" value="SGL"/>
    <property type="match status" value="1"/>
</dbReference>
<reference evidence="3" key="1">
    <citation type="journal article" date="2020" name="Stud. Mycol.">
        <title>101 Dothideomycetes genomes: a test case for predicting lifestyles and emergence of pathogens.</title>
        <authorList>
            <person name="Haridas S."/>
            <person name="Albert R."/>
            <person name="Binder M."/>
            <person name="Bloem J."/>
            <person name="Labutti K."/>
            <person name="Salamov A."/>
            <person name="Andreopoulos B."/>
            <person name="Baker S."/>
            <person name="Barry K."/>
            <person name="Bills G."/>
            <person name="Bluhm B."/>
            <person name="Cannon C."/>
            <person name="Castanera R."/>
            <person name="Culley D."/>
            <person name="Daum C."/>
            <person name="Ezra D."/>
            <person name="Gonzalez J."/>
            <person name="Henrissat B."/>
            <person name="Kuo A."/>
            <person name="Liang C."/>
            <person name="Lipzen A."/>
            <person name="Lutzoni F."/>
            <person name="Magnuson J."/>
            <person name="Mondo S."/>
            <person name="Nolan M."/>
            <person name="Ohm R."/>
            <person name="Pangilinan J."/>
            <person name="Park H.-J."/>
            <person name="Ramirez L."/>
            <person name="Alfaro M."/>
            <person name="Sun H."/>
            <person name="Tritt A."/>
            <person name="Yoshinaga Y."/>
            <person name="Zwiers L.-H."/>
            <person name="Turgeon B."/>
            <person name="Goodwin S."/>
            <person name="Spatafora J."/>
            <person name="Crous P."/>
            <person name="Grigoriev I."/>
        </authorList>
    </citation>
    <scope>NUCLEOTIDE SEQUENCE</scope>
    <source>
        <strain evidence="3">CBS 109.77</strain>
    </source>
</reference>
<organism evidence="3 4">
    <name type="scientific">Melanomma pulvis-pyrius CBS 109.77</name>
    <dbReference type="NCBI Taxonomy" id="1314802"/>
    <lineage>
        <taxon>Eukaryota</taxon>
        <taxon>Fungi</taxon>
        <taxon>Dikarya</taxon>
        <taxon>Ascomycota</taxon>
        <taxon>Pezizomycotina</taxon>
        <taxon>Dothideomycetes</taxon>
        <taxon>Pleosporomycetidae</taxon>
        <taxon>Pleosporales</taxon>
        <taxon>Melanommataceae</taxon>
        <taxon>Melanomma</taxon>
    </lineage>
</organism>
<dbReference type="Proteomes" id="UP000799757">
    <property type="component" value="Unassembled WGS sequence"/>
</dbReference>
<evidence type="ECO:0000259" key="2">
    <source>
        <dbReference type="Pfam" id="PF08450"/>
    </source>
</evidence>
<dbReference type="InterPro" id="IPR013658">
    <property type="entry name" value="SGL"/>
</dbReference>
<dbReference type="EMBL" id="MU002355">
    <property type="protein sequence ID" value="KAF2787149.1"/>
    <property type="molecule type" value="Genomic_DNA"/>
</dbReference>
<feature type="domain" description="SMP-30/Gluconolactonase/LRE-like region" evidence="2">
    <location>
        <begin position="51"/>
        <end position="294"/>
    </location>
</feature>
<dbReference type="OrthoDB" id="9977941at2759"/>
<protein>
    <submittedName>
        <fullName evidence="3">NHL repeat-containing protein</fullName>
    </submittedName>
</protein>
<dbReference type="SUPFAM" id="SSF63829">
    <property type="entry name" value="Calcium-dependent phosphotriesterase"/>
    <property type="match status" value="1"/>
</dbReference>
<dbReference type="Gene3D" id="2.120.10.30">
    <property type="entry name" value="TolB, C-terminal domain"/>
    <property type="match status" value="1"/>
</dbReference>
<dbReference type="AlphaFoldDB" id="A0A6A6WSS4"/>
<evidence type="ECO:0000313" key="4">
    <source>
        <dbReference type="Proteomes" id="UP000799757"/>
    </source>
</evidence>
<name>A0A6A6WSS4_9PLEO</name>
<dbReference type="PANTHER" id="PTHR42060">
    <property type="entry name" value="NHL REPEAT-CONTAINING PROTEIN-RELATED"/>
    <property type="match status" value="1"/>
</dbReference>
<accession>A0A6A6WSS4</accession>